<evidence type="ECO:0000313" key="3">
    <source>
        <dbReference type="Proteomes" id="UP000297729"/>
    </source>
</evidence>
<dbReference type="SUPFAM" id="SSF52743">
    <property type="entry name" value="Subtilisin-like"/>
    <property type="match status" value="1"/>
</dbReference>
<dbReference type="GO" id="GO:0006508">
    <property type="term" value="P:proteolysis"/>
    <property type="evidence" value="ECO:0007669"/>
    <property type="project" value="InterPro"/>
</dbReference>
<reference evidence="2 3" key="1">
    <citation type="submission" date="2019-03" db="EMBL/GenBank/DDBJ databases">
        <title>Draft Genome Sequence of Duganella callidus sp. nov., a Novel Duganella Species Isolated from Cultivated Soil.</title>
        <authorList>
            <person name="Raths R."/>
            <person name="Peta V."/>
            <person name="Bucking H."/>
        </authorList>
    </citation>
    <scope>NUCLEOTIDE SEQUENCE [LARGE SCALE GENOMIC DNA]</scope>
    <source>
        <strain evidence="2 3">DN04</strain>
    </source>
</reference>
<dbReference type="AlphaFoldDB" id="A0A4Y9SPY3"/>
<evidence type="ECO:0000259" key="1">
    <source>
        <dbReference type="Pfam" id="PF00082"/>
    </source>
</evidence>
<dbReference type="OrthoDB" id="9768989at2"/>
<evidence type="ECO:0000313" key="2">
    <source>
        <dbReference type="EMBL" id="TFW28535.1"/>
    </source>
</evidence>
<dbReference type="CDD" id="cd04847">
    <property type="entry name" value="Peptidases_S8_Subtilisin_like_2"/>
    <property type="match status" value="1"/>
</dbReference>
<dbReference type="InterPro" id="IPR000209">
    <property type="entry name" value="Peptidase_S8/S53_dom"/>
</dbReference>
<organism evidence="2 3">
    <name type="scientific">Duganella callida</name>
    <dbReference type="NCBI Taxonomy" id="2561932"/>
    <lineage>
        <taxon>Bacteria</taxon>
        <taxon>Pseudomonadati</taxon>
        <taxon>Pseudomonadota</taxon>
        <taxon>Betaproteobacteria</taxon>
        <taxon>Burkholderiales</taxon>
        <taxon>Oxalobacteraceae</taxon>
        <taxon>Telluria group</taxon>
        <taxon>Duganella</taxon>
    </lineage>
</organism>
<protein>
    <submittedName>
        <fullName evidence="2">S8 family peptidase</fullName>
    </submittedName>
</protein>
<accession>A0A4Y9SPY3</accession>
<dbReference type="Gene3D" id="3.40.50.200">
    <property type="entry name" value="Peptidase S8/S53 domain"/>
    <property type="match status" value="1"/>
</dbReference>
<sequence>MGAMADNQYPILFFPTATSVDRDGLQSAVPTTQRPQIGRQRARIGPKLETLQRAFEARRLQLQQGAPGVDPELVIVFETAGPVDSFVKAVKKVAGLEWLLESAEDIEPDDDFFDRNNGDKLLNGRLFLVGSNQQALSQIISLWNRYQANPTVQLERGYAPWKDVFALLKDIRFWSVRDRIGSDVIQYWQERIQAGIDPVRFEIDIWHSSVLSKNEQAYREVSRLVTALNGRILSRALISEICYHGVLVELPVAALSQLLEERPPELAFSERVMSFRPRGQSAAPSDEDEREILGAVEAHHQVEESPVVALLDGFPVQNHPMLAGRLIIDDPDGWEGAYSVQDRMHGTAMASLIVHGDLSAGSVPSPRPLYVRPVLRPDQNDPNSPRAEVTPDNVLLVDLMHRAIRRIFEGDGDQPAVAPTVRIINLSLGDSERPFDRQLSPWARLLDWLSFKYRVLFIISVGNNASSFTLQTARESLPELTVEQRQAYALRAVFNSDEDKTILSPAESINGLSIGAIHSDVADFPTVPRRYDLLPGGALSPYSRIGNGFRRAVKPDLLFSGGRILFSESIVGPPETTLVAPLWRNSVAPGHKVACPPSGLASATKYSRGTSNAAALAARSAALAFETIESIRAENSNKLTPAYDAVLLKAMMAHGASWGDLLGHLTASCPDVVDRDDQRKLAGRWFGYGAVDMTRVLSCTQQRATMIGVGELKDGKALSFSAPLPPSLAAKVLWKRLTITLAWLTPTNAMHQAYRGAKLWISPPADRFDAVRKEVDWRQVQRGTLQHEILEGDRALAFVDGERFVCKVNCKADAGKLLENVPFAICVSLEVAEGIDIPLYQEIKDRITPRVQIQG</sequence>
<proteinExistence type="predicted"/>
<comment type="caution">
    <text evidence="2">The sequence shown here is derived from an EMBL/GenBank/DDBJ whole genome shotgun (WGS) entry which is preliminary data.</text>
</comment>
<dbReference type="Pfam" id="PF00082">
    <property type="entry name" value="Peptidase_S8"/>
    <property type="match status" value="1"/>
</dbReference>
<feature type="domain" description="Peptidase S8/S53" evidence="1">
    <location>
        <begin position="306"/>
        <end position="688"/>
    </location>
</feature>
<keyword evidence="3" id="KW-1185">Reference proteome</keyword>
<name>A0A4Y9SPY3_9BURK</name>
<dbReference type="InterPro" id="IPR034074">
    <property type="entry name" value="Y4bN_pept_dom"/>
</dbReference>
<dbReference type="GO" id="GO:0004252">
    <property type="term" value="F:serine-type endopeptidase activity"/>
    <property type="evidence" value="ECO:0007669"/>
    <property type="project" value="InterPro"/>
</dbReference>
<dbReference type="Proteomes" id="UP000297729">
    <property type="component" value="Unassembled WGS sequence"/>
</dbReference>
<dbReference type="EMBL" id="SPVG01000051">
    <property type="protein sequence ID" value="TFW28535.1"/>
    <property type="molecule type" value="Genomic_DNA"/>
</dbReference>
<dbReference type="InterPro" id="IPR036852">
    <property type="entry name" value="Peptidase_S8/S53_dom_sf"/>
</dbReference>
<gene>
    <name evidence="2" type="ORF">E4L98_05490</name>
</gene>